<dbReference type="Gene3D" id="3.40.50.2300">
    <property type="match status" value="1"/>
</dbReference>
<sequence>QDWFELRLGATLGAVSAMPGASCGCCELPLAETVKIGMAWPVNSNGPADAEAFVVISTLQHYLRWFNQQRGGLCVGRSRHLVELLVLDTQGSQELYPSALQRLAYDHNISLFLGPLEGEAMADMAQRLDLLILSPLLTSADLLRRCHSCFSLQPSPKQLLLPALTLLESRSDGVPWRVVYIQGDDRISQESCAVPNLTRLETFRWFVDLEGTAWTPPVAAVLDVWVLCTQSFKHCMNFLEFWGSLNASQTPKAVILSAPCVSVLQALPKYGGFFLGVMPLNLWAFWPNKVDESWSSMTLQDLLPWFSSLVDGASQDLDFVSKQAPTGKLHNNEAAWDFQRQAEILTLRKGRPLVPSATWASLGALLTAVERAGAPTPEAVSSYFRGLKEGDLRLSQGLSFLKLS</sequence>
<proteinExistence type="predicted"/>
<keyword evidence="3" id="KW-1185">Reference proteome</keyword>
<reference evidence="2" key="2">
    <citation type="submission" date="2024-04" db="EMBL/GenBank/DDBJ databases">
        <authorList>
            <person name="Chen Y."/>
            <person name="Shah S."/>
            <person name="Dougan E. K."/>
            <person name="Thang M."/>
            <person name="Chan C."/>
        </authorList>
    </citation>
    <scope>NUCLEOTIDE SEQUENCE [LARGE SCALE GENOMIC DNA]</scope>
</reference>
<dbReference type="InterPro" id="IPR028082">
    <property type="entry name" value="Peripla_BP_I"/>
</dbReference>
<evidence type="ECO:0000313" key="3">
    <source>
        <dbReference type="Proteomes" id="UP001152797"/>
    </source>
</evidence>
<accession>A0A9P1CS85</accession>
<reference evidence="1" key="1">
    <citation type="submission" date="2022-10" db="EMBL/GenBank/DDBJ databases">
        <authorList>
            <person name="Chen Y."/>
            <person name="Dougan E. K."/>
            <person name="Chan C."/>
            <person name="Rhodes N."/>
            <person name="Thang M."/>
        </authorList>
    </citation>
    <scope>NUCLEOTIDE SEQUENCE</scope>
</reference>
<evidence type="ECO:0000313" key="1">
    <source>
        <dbReference type="EMBL" id="CAI3996192.1"/>
    </source>
</evidence>
<dbReference type="Proteomes" id="UP001152797">
    <property type="component" value="Unassembled WGS sequence"/>
</dbReference>
<organism evidence="1">
    <name type="scientific">Cladocopium goreaui</name>
    <dbReference type="NCBI Taxonomy" id="2562237"/>
    <lineage>
        <taxon>Eukaryota</taxon>
        <taxon>Sar</taxon>
        <taxon>Alveolata</taxon>
        <taxon>Dinophyceae</taxon>
        <taxon>Suessiales</taxon>
        <taxon>Symbiodiniaceae</taxon>
        <taxon>Cladocopium</taxon>
    </lineage>
</organism>
<protein>
    <submittedName>
        <fullName evidence="1">Uncharacterized protein</fullName>
    </submittedName>
</protein>
<gene>
    <name evidence="1" type="ORF">C1SCF055_LOCUS22688</name>
</gene>
<name>A0A9P1CS85_9DINO</name>
<dbReference type="AlphaFoldDB" id="A0A9P1CS85"/>
<dbReference type="SUPFAM" id="SSF53822">
    <property type="entry name" value="Periplasmic binding protein-like I"/>
    <property type="match status" value="1"/>
</dbReference>
<feature type="non-terminal residue" evidence="1">
    <location>
        <position position="1"/>
    </location>
</feature>
<dbReference type="EMBL" id="CAMXCT020002172">
    <property type="protein sequence ID" value="CAL1149567.1"/>
    <property type="molecule type" value="Genomic_DNA"/>
</dbReference>
<comment type="caution">
    <text evidence="1">The sequence shown here is derived from an EMBL/GenBank/DDBJ whole genome shotgun (WGS) entry which is preliminary data.</text>
</comment>
<dbReference type="EMBL" id="CAMXCT010002172">
    <property type="protein sequence ID" value="CAI3996192.1"/>
    <property type="molecule type" value="Genomic_DNA"/>
</dbReference>
<dbReference type="EMBL" id="CAMXCT030002172">
    <property type="protein sequence ID" value="CAL4783504.1"/>
    <property type="molecule type" value="Genomic_DNA"/>
</dbReference>
<evidence type="ECO:0000313" key="2">
    <source>
        <dbReference type="EMBL" id="CAL1149567.1"/>
    </source>
</evidence>